<feature type="compositionally biased region" description="Basic and acidic residues" evidence="1">
    <location>
        <begin position="408"/>
        <end position="423"/>
    </location>
</feature>
<evidence type="ECO:0000313" key="3">
    <source>
        <dbReference type="EMBL" id="AKT40677.1"/>
    </source>
</evidence>
<keyword evidence="4" id="KW-1185">Reference proteome</keyword>
<evidence type="ECO:0000313" key="4">
    <source>
        <dbReference type="Proteomes" id="UP000067626"/>
    </source>
</evidence>
<dbReference type="EMBL" id="CP012159">
    <property type="protein sequence ID" value="AKT40677.1"/>
    <property type="molecule type" value="Genomic_DNA"/>
</dbReference>
<dbReference type="InterPro" id="IPR025669">
    <property type="entry name" value="AAA_dom"/>
</dbReference>
<feature type="compositionally biased region" description="Polar residues" evidence="1">
    <location>
        <begin position="332"/>
        <end position="343"/>
    </location>
</feature>
<dbReference type="CDD" id="cd02042">
    <property type="entry name" value="ParAB_family"/>
    <property type="match status" value="1"/>
</dbReference>
<dbReference type="Pfam" id="PF13614">
    <property type="entry name" value="AAA_31"/>
    <property type="match status" value="1"/>
</dbReference>
<dbReference type="STRING" id="52.CMC5_048330"/>
<dbReference type="Gene3D" id="3.40.50.300">
    <property type="entry name" value="P-loop containing nucleotide triphosphate hydrolases"/>
    <property type="match status" value="1"/>
</dbReference>
<dbReference type="SUPFAM" id="SSF52540">
    <property type="entry name" value="P-loop containing nucleoside triphosphate hydrolases"/>
    <property type="match status" value="1"/>
</dbReference>
<feature type="compositionally biased region" description="Low complexity" evidence="1">
    <location>
        <begin position="283"/>
        <end position="305"/>
    </location>
</feature>
<feature type="domain" description="AAA" evidence="2">
    <location>
        <begin position="24"/>
        <end position="197"/>
    </location>
</feature>
<dbReference type="RefSeq" id="WP_342673898.1">
    <property type="nucleotide sequence ID" value="NZ_CP012159.1"/>
</dbReference>
<sequence>MPAPRDGGSPAKQAAATPKPPTLIFAVANQKGGVGKTTTAVNLAASLAAAEHRTLLVDCDPQGNASSGVGVRPRSIELSIYDVLIGRAALSQATLPTEVPLLEVIPATQDLVAAELELVDAPDRANRLRDAIRPHVGDYAFVVLDCPPSLGLLTLNALTAAHRVIVPLQCEYFALEGLTHLMATIDRVRSVFNQELTVEGIVLTMYDGRTSLTHQVADEVKGHFRVFNAIIPRNVRLSEAPSHGKPALLYDVQSKGAQGYLSLAREILESHYGPMKRPRAKPAAKPTAPEAQKSATTSAATPPATNAQEPGAEKPASPEAQKPPAASATKAPVTSAQETSAAKPTSAEGSRPAAARAAKTPVTEAPKAPSTSAAKTPLAEDTKAHSASAAKPPVTEAPKPPATGAAKSEPERRPTPKDTRSRT</sequence>
<organism evidence="3 4">
    <name type="scientific">Chondromyces crocatus</name>
    <dbReference type="NCBI Taxonomy" id="52"/>
    <lineage>
        <taxon>Bacteria</taxon>
        <taxon>Pseudomonadati</taxon>
        <taxon>Myxococcota</taxon>
        <taxon>Polyangia</taxon>
        <taxon>Polyangiales</taxon>
        <taxon>Polyangiaceae</taxon>
        <taxon>Chondromyces</taxon>
    </lineage>
</organism>
<reference evidence="3 4" key="1">
    <citation type="submission" date="2015-07" db="EMBL/GenBank/DDBJ databases">
        <title>Genome analysis of myxobacterium Chondromyces crocatus Cm c5 reveals a high potential for natural compound synthesis and the genetic basis for the loss of fruiting body formation.</title>
        <authorList>
            <person name="Zaburannyi N."/>
            <person name="Bunk B."/>
            <person name="Maier J."/>
            <person name="Overmann J."/>
            <person name="Mueller R."/>
        </authorList>
    </citation>
    <scope>NUCLEOTIDE SEQUENCE [LARGE SCALE GENOMIC DNA]</scope>
    <source>
        <strain evidence="3 4">Cm c5</strain>
    </source>
</reference>
<protein>
    <recommendedName>
        <fullName evidence="2">AAA domain-containing protein</fullName>
    </recommendedName>
</protein>
<evidence type="ECO:0000256" key="1">
    <source>
        <dbReference type="SAM" id="MobiDB-lite"/>
    </source>
</evidence>
<dbReference type="FunFam" id="3.40.50.300:FF:000285">
    <property type="entry name" value="Sporulation initiation inhibitor Soj"/>
    <property type="match status" value="1"/>
</dbReference>
<accession>A0A0K1EJ32</accession>
<feature type="compositionally biased region" description="Low complexity" evidence="1">
    <location>
        <begin position="346"/>
        <end position="365"/>
    </location>
</feature>
<dbReference type="PANTHER" id="PTHR13696:SF52">
    <property type="entry name" value="PARA FAMILY PROTEIN CT_582"/>
    <property type="match status" value="1"/>
</dbReference>
<proteinExistence type="predicted"/>
<gene>
    <name evidence="3" type="ORF">CMC5_048330</name>
</gene>
<dbReference type="InterPro" id="IPR027417">
    <property type="entry name" value="P-loop_NTPase"/>
</dbReference>
<evidence type="ECO:0000259" key="2">
    <source>
        <dbReference type="Pfam" id="PF13614"/>
    </source>
</evidence>
<dbReference type="AlphaFoldDB" id="A0A0K1EJ32"/>
<dbReference type="InterPro" id="IPR050678">
    <property type="entry name" value="DNA_Partitioning_ATPase"/>
</dbReference>
<dbReference type="PANTHER" id="PTHR13696">
    <property type="entry name" value="P-LOOP CONTAINING NUCLEOSIDE TRIPHOSPHATE HYDROLASE"/>
    <property type="match status" value="1"/>
</dbReference>
<feature type="region of interest" description="Disordered" evidence="1">
    <location>
        <begin position="273"/>
        <end position="423"/>
    </location>
</feature>
<dbReference type="KEGG" id="ccro:CMC5_048330"/>
<dbReference type="Proteomes" id="UP000067626">
    <property type="component" value="Chromosome"/>
</dbReference>
<name>A0A0K1EJ32_CHOCO</name>